<accession>A0A6A4LU19</accession>
<dbReference type="OrthoDB" id="19039at2759"/>
<comment type="caution">
    <text evidence="2">The sequence shown here is derived from an EMBL/GenBank/DDBJ whole genome shotgun (WGS) entry which is preliminary data.</text>
</comment>
<keyword evidence="3" id="KW-1185">Reference proteome</keyword>
<feature type="non-terminal residue" evidence="2">
    <location>
        <position position="1"/>
    </location>
</feature>
<proteinExistence type="predicted"/>
<organism evidence="2 3">
    <name type="scientific">Rhododendron williamsianum</name>
    <dbReference type="NCBI Taxonomy" id="262921"/>
    <lineage>
        <taxon>Eukaryota</taxon>
        <taxon>Viridiplantae</taxon>
        <taxon>Streptophyta</taxon>
        <taxon>Embryophyta</taxon>
        <taxon>Tracheophyta</taxon>
        <taxon>Spermatophyta</taxon>
        <taxon>Magnoliopsida</taxon>
        <taxon>eudicotyledons</taxon>
        <taxon>Gunneridae</taxon>
        <taxon>Pentapetalae</taxon>
        <taxon>asterids</taxon>
        <taxon>Ericales</taxon>
        <taxon>Ericaceae</taxon>
        <taxon>Ericoideae</taxon>
        <taxon>Rhodoreae</taxon>
        <taxon>Rhododendron</taxon>
    </lineage>
</organism>
<name>A0A6A4LU19_9ERIC</name>
<reference evidence="2 3" key="1">
    <citation type="journal article" date="2019" name="Genome Biol. Evol.">
        <title>The Rhododendron genome and chromosomal organization provide insight into shared whole-genome duplications across the heath family (Ericaceae).</title>
        <authorList>
            <person name="Soza V.L."/>
            <person name="Lindsley D."/>
            <person name="Waalkes A."/>
            <person name="Ramage E."/>
            <person name="Patwardhan R.P."/>
            <person name="Burton J.N."/>
            <person name="Adey A."/>
            <person name="Kumar A."/>
            <person name="Qiu R."/>
            <person name="Shendure J."/>
            <person name="Hall B."/>
        </authorList>
    </citation>
    <scope>NUCLEOTIDE SEQUENCE [LARGE SCALE GENOMIC DNA]</scope>
    <source>
        <strain evidence="2">RSF 1966-606</strain>
    </source>
</reference>
<dbReference type="EMBL" id="QEFC01001149">
    <property type="protein sequence ID" value="KAE9459951.1"/>
    <property type="molecule type" value="Genomic_DNA"/>
</dbReference>
<evidence type="ECO:0000256" key="1">
    <source>
        <dbReference type="SAM" id="SignalP"/>
    </source>
</evidence>
<keyword evidence="1" id="KW-0732">Signal</keyword>
<dbReference type="Proteomes" id="UP000428333">
    <property type="component" value="Linkage Group LG05"/>
</dbReference>
<feature type="chain" id="PRO_5025552842" evidence="1">
    <location>
        <begin position="24"/>
        <end position="145"/>
    </location>
</feature>
<protein>
    <submittedName>
        <fullName evidence="2">Uncharacterized protein</fullName>
    </submittedName>
</protein>
<sequence>MYACVMSSLCFMFLLIIGTVVLTGSLTNNSTERWVHIDPFSAMNGISRFCEDKFPWRYLDYGFVYTGNMACLCKVLKSIQVYDHVKAFQLVLFAYKIAAGVYLTGEICSEGGGGHRGFQGNHLYCKEEGIPIQEFDQTNFTYLLK</sequence>
<dbReference type="AlphaFoldDB" id="A0A6A4LU19"/>
<evidence type="ECO:0000313" key="2">
    <source>
        <dbReference type="EMBL" id="KAE9459951.1"/>
    </source>
</evidence>
<evidence type="ECO:0000313" key="3">
    <source>
        <dbReference type="Proteomes" id="UP000428333"/>
    </source>
</evidence>
<gene>
    <name evidence="2" type="ORF">C3L33_08134</name>
</gene>
<feature type="signal peptide" evidence="1">
    <location>
        <begin position="1"/>
        <end position="23"/>
    </location>
</feature>